<keyword evidence="1" id="KW-0472">Membrane</keyword>
<evidence type="ECO:0000313" key="3">
    <source>
        <dbReference type="EMBL" id="PKV16476.1"/>
    </source>
</evidence>
<evidence type="ECO:0000313" key="4">
    <source>
        <dbReference type="Proteomes" id="UP000233720"/>
    </source>
</evidence>
<reference evidence="4 5" key="1">
    <citation type="submission" date="2017-11" db="EMBL/GenBank/DDBJ databases">
        <title>Xanthomonas prunicola sp. nov., a novel pathogen that affects nectarine (Prunus persica var. nectarine) trees.</title>
        <authorList>
            <person name="Lopez M."/>
            <person name="Lopez-Soriano P."/>
            <person name="Garita-Cambronero J."/>
            <person name="Beltran C."/>
            <person name="Taghouti G."/>
            <person name="Portier P."/>
            <person name="Cubero J."/>
            <person name="Fischer-Le Saux M."/>
            <person name="Marco-Noales E."/>
        </authorList>
    </citation>
    <scope>NUCLEOTIDE SEQUENCE [LARGE SCALE GENOMIC DNA]</scope>
    <source>
        <strain evidence="2 4">CFBP8353</strain>
        <strain evidence="3 5">CFBP8354</strain>
    </source>
</reference>
<keyword evidence="1" id="KW-0812">Transmembrane</keyword>
<evidence type="ECO:0000256" key="1">
    <source>
        <dbReference type="SAM" id="Phobius"/>
    </source>
</evidence>
<feature type="transmembrane region" description="Helical" evidence="1">
    <location>
        <begin position="56"/>
        <end position="78"/>
    </location>
</feature>
<keyword evidence="1" id="KW-1133">Transmembrane helix</keyword>
<evidence type="ECO:0008006" key="6">
    <source>
        <dbReference type="Google" id="ProtNLM"/>
    </source>
</evidence>
<name>A0A2N3RI76_9XANT</name>
<dbReference type="EMBL" id="PHKW01000004">
    <property type="protein sequence ID" value="PKV16476.1"/>
    <property type="molecule type" value="Genomic_DNA"/>
</dbReference>
<evidence type="ECO:0000313" key="5">
    <source>
        <dbReference type="Proteomes" id="UP000233748"/>
    </source>
</evidence>
<dbReference type="EMBL" id="PHKV01000004">
    <property type="protein sequence ID" value="PKV12200.1"/>
    <property type="molecule type" value="Genomic_DNA"/>
</dbReference>
<dbReference type="Proteomes" id="UP000233720">
    <property type="component" value="Unassembled WGS sequence"/>
</dbReference>
<proteinExistence type="predicted"/>
<accession>A0A2N3RI76</accession>
<keyword evidence="5" id="KW-1185">Reference proteome</keyword>
<sequence length="240" mass="27299">MILPRTYRKAKLDLLLSALALICVWVMFATSSDPIVSWLQGSSIEVVFDQFSTGNQIAFDLSVGVVAALFTYCLLVRLPEYERKRRIKNHLLASYASFKESTICIFLGSVDHVYAPQEAEELCKQSSFRAHFKAGYAPGQDKWDAVANSMNDFMLRQLVLETEVLLSEFQYAIGAVDIRDPEVYAFMKRLSSTLYRAKNWSSDYDGTKQVLGFFWQLLAGWSPVTGYSDHEYVVGMIHRL</sequence>
<comment type="caution">
    <text evidence="2">The sequence shown here is derived from an EMBL/GenBank/DDBJ whole genome shotgun (WGS) entry which is preliminary data.</text>
</comment>
<dbReference type="AlphaFoldDB" id="A0A2N3RI76"/>
<dbReference type="Proteomes" id="UP000233748">
    <property type="component" value="Unassembled WGS sequence"/>
</dbReference>
<organism evidence="2 4">
    <name type="scientific">Xanthomonas prunicola</name>
    <dbReference type="NCBI Taxonomy" id="2053930"/>
    <lineage>
        <taxon>Bacteria</taxon>
        <taxon>Pseudomonadati</taxon>
        <taxon>Pseudomonadota</taxon>
        <taxon>Gammaproteobacteria</taxon>
        <taxon>Lysobacterales</taxon>
        <taxon>Lysobacteraceae</taxon>
        <taxon>Xanthomonas</taxon>
    </lineage>
</organism>
<gene>
    <name evidence="2" type="ORF">XpruCFBP8353_15375</name>
    <name evidence="3" type="ORF">XpruCFBP8354_15360</name>
</gene>
<evidence type="ECO:0000313" key="2">
    <source>
        <dbReference type="EMBL" id="PKV12200.1"/>
    </source>
</evidence>
<protein>
    <recommendedName>
        <fullName evidence="6">DUF4760 domain-containing protein</fullName>
    </recommendedName>
</protein>